<sequence>MHNTKYFDPNRHATWLECFFDLIFVVTIDDVTHILSHTHEGHLDPLQFWKFVLVFIPLWWLWASHTMYANRFDADDRKHRLATLFIMFLLIIISGLIDERFTAGFEAIVACYAGSKYIVAMMYFVSKYRHKESVALTTAVGWVIVAGATISLASVLFPAPERYVVFYLGILFDLGAFIFFLRRRLEAIPAHTEHLIERVGLLTIIILGESITSLSTGLADIRWTPEKLLTAATGFVTISSIWWVYFDSFHLLSEQKLSTGHSVLYSHLFVFIGLSILASLIRHAILDDMAVSDFRVLSVIGAVCFFIGKQYAYFMERPELRHQLVVNTLVVFVLTGLSLLLPETGHILLGLTAAVVCYAFLSLRYLNIPPQRHEHPRKRAITGQQP</sequence>
<feature type="transmembrane region" description="Helical" evidence="1">
    <location>
        <begin position="134"/>
        <end position="157"/>
    </location>
</feature>
<evidence type="ECO:0000313" key="2">
    <source>
        <dbReference type="EMBL" id="QOL50280.1"/>
    </source>
</evidence>
<organism evidence="2 3">
    <name type="scientific">Massilia litorea</name>
    <dbReference type="NCBI Taxonomy" id="2769491"/>
    <lineage>
        <taxon>Bacteria</taxon>
        <taxon>Pseudomonadati</taxon>
        <taxon>Pseudomonadota</taxon>
        <taxon>Betaproteobacteria</taxon>
        <taxon>Burkholderiales</taxon>
        <taxon>Oxalobacteraceae</taxon>
        <taxon>Telluria group</taxon>
        <taxon>Massilia</taxon>
    </lineage>
</organism>
<accession>A0A7L9U601</accession>
<gene>
    <name evidence="2" type="ORF">LPB04_02910</name>
</gene>
<dbReference type="PANTHER" id="PTHR36840:SF1">
    <property type="entry name" value="BLL5714 PROTEIN"/>
    <property type="match status" value="1"/>
</dbReference>
<keyword evidence="1" id="KW-1133">Transmembrane helix</keyword>
<feature type="transmembrane region" description="Helical" evidence="1">
    <location>
        <begin position="324"/>
        <end position="341"/>
    </location>
</feature>
<keyword evidence="1" id="KW-0812">Transmembrane</keyword>
<dbReference type="InterPro" id="IPR010640">
    <property type="entry name" value="Low_temperature_requirement_A"/>
</dbReference>
<feature type="transmembrane region" description="Helical" evidence="1">
    <location>
        <begin position="81"/>
        <end position="97"/>
    </location>
</feature>
<dbReference type="Proteomes" id="UP000593875">
    <property type="component" value="Chromosome"/>
</dbReference>
<keyword evidence="3" id="KW-1185">Reference proteome</keyword>
<feature type="transmembrane region" description="Helical" evidence="1">
    <location>
        <begin position="294"/>
        <end position="312"/>
    </location>
</feature>
<feature type="transmembrane region" description="Helical" evidence="1">
    <location>
        <begin position="231"/>
        <end position="252"/>
    </location>
</feature>
<evidence type="ECO:0000256" key="1">
    <source>
        <dbReference type="SAM" id="Phobius"/>
    </source>
</evidence>
<keyword evidence="1" id="KW-0472">Membrane</keyword>
<feature type="transmembrane region" description="Helical" evidence="1">
    <location>
        <begin position="347"/>
        <end position="367"/>
    </location>
</feature>
<feature type="transmembrane region" description="Helical" evidence="1">
    <location>
        <begin position="163"/>
        <end position="181"/>
    </location>
</feature>
<evidence type="ECO:0000313" key="3">
    <source>
        <dbReference type="Proteomes" id="UP000593875"/>
    </source>
</evidence>
<feature type="transmembrane region" description="Helical" evidence="1">
    <location>
        <begin position="103"/>
        <end position="125"/>
    </location>
</feature>
<proteinExistence type="predicted"/>
<dbReference type="KEGG" id="mlir:LPB04_02910"/>
<name>A0A7L9U601_9BURK</name>
<protein>
    <submittedName>
        <fullName evidence="2">Low temperature requirement protein A</fullName>
    </submittedName>
</protein>
<reference evidence="2 3" key="1">
    <citation type="submission" date="2020-10" db="EMBL/GenBank/DDBJ databases">
        <title>Genome sequencing of Massilia sp. LPB0304.</title>
        <authorList>
            <person name="Kim J."/>
        </authorList>
    </citation>
    <scope>NUCLEOTIDE SEQUENCE [LARGE SCALE GENOMIC DNA]</scope>
    <source>
        <strain evidence="2 3">LPB0304</strain>
    </source>
</reference>
<feature type="transmembrane region" description="Helical" evidence="1">
    <location>
        <begin position="48"/>
        <end position="69"/>
    </location>
</feature>
<dbReference type="RefSeq" id="WP_193687296.1">
    <property type="nucleotide sequence ID" value="NZ_CP062941.1"/>
</dbReference>
<feature type="transmembrane region" description="Helical" evidence="1">
    <location>
        <begin position="201"/>
        <end position="219"/>
    </location>
</feature>
<dbReference type="EMBL" id="CP062941">
    <property type="protein sequence ID" value="QOL50280.1"/>
    <property type="molecule type" value="Genomic_DNA"/>
</dbReference>
<feature type="transmembrane region" description="Helical" evidence="1">
    <location>
        <begin position="12"/>
        <end position="28"/>
    </location>
</feature>
<dbReference type="Pfam" id="PF06772">
    <property type="entry name" value="LtrA"/>
    <property type="match status" value="1"/>
</dbReference>
<feature type="transmembrane region" description="Helical" evidence="1">
    <location>
        <begin position="264"/>
        <end position="282"/>
    </location>
</feature>
<dbReference type="AlphaFoldDB" id="A0A7L9U601"/>
<dbReference type="PANTHER" id="PTHR36840">
    <property type="entry name" value="BLL5714 PROTEIN"/>
    <property type="match status" value="1"/>
</dbReference>